<evidence type="ECO:0000313" key="11">
    <source>
        <dbReference type="Proteomes" id="UP001527052"/>
    </source>
</evidence>
<reference evidence="10 11" key="1">
    <citation type="submission" date="2022-05" db="EMBL/GenBank/DDBJ databases">
        <title>Genome Sequencing of Bee-Associated Microbes.</title>
        <authorList>
            <person name="Dunlap C."/>
        </authorList>
    </citation>
    <scope>NUCLEOTIDE SEQUENCE [LARGE SCALE GENOMIC DNA]</scope>
    <source>
        <strain evidence="10 11">NRRL BD-083</strain>
    </source>
</reference>
<dbReference type="RefSeq" id="WP_268639628.1">
    <property type="nucleotide sequence ID" value="NZ_JAMDLZ010000053.1"/>
</dbReference>
<sequence length="626" mass="66209">MEKEIISSRQFMIITLLSSIGTAILISPASVTSEAKQDAWIVAIISVVLSLLLIKLLVTVGKRTPTLTFVEANEKILGRFFGKITSIGFIILSLLSAGELLYFIGIFMKTAIMPETPMMAFAFLFSIIIIYAAFLGIEVFARSAEILFAFFILIFILFVVSTSPSVHMENLQPIMEAPAKSIFFSIIRLMGIFSFPLVILLMIFPSTVNVHESAEKGFYIGTILGGIVLFAIITLAILVLGPANTASRTFPSYSLAQRISIGNFLQRIEVIMAAMWIISIYIKTFMFFYAGVIGIAQICKIKNHRPLIFPFGLIILGLSQIVHPSIIHSDIYNRETWPIFSFFFAILLPLVLLLVAKIRKINGNQGNNTQSICSTQSESGSNGGNATQGASSNNNGNSSQSDSDSNAGNASQSESNNGNSTQSANSSNGGNASQNVSTSNNDNSTQSDSNNGNSAQSASSSNGGNASQNVSTSNNDNSTQSDSSNNDGNATKESNINTDNCAQNESSNNTGNAAQNENSSNAGNATQNESSNNAGNATQNESSGNGGNATQNENSGNGGNATQNENSSNAGNTSQNENSNNAGNATQNESSNNAGNATQSASSSNIENLSQSDSSSNTTQNDSDTG</sequence>
<evidence type="ECO:0000256" key="5">
    <source>
        <dbReference type="ARBA" id="ARBA00022692"/>
    </source>
</evidence>
<feature type="transmembrane region" description="Helical" evidence="9">
    <location>
        <begin position="339"/>
        <end position="356"/>
    </location>
</feature>
<feature type="transmembrane region" description="Helical" evidence="9">
    <location>
        <begin position="80"/>
        <end position="106"/>
    </location>
</feature>
<feature type="region of interest" description="Disordered" evidence="8">
    <location>
        <begin position="372"/>
        <end position="626"/>
    </location>
</feature>
<keyword evidence="4" id="KW-0309">Germination</keyword>
<proteinExistence type="inferred from homology"/>
<protein>
    <submittedName>
        <fullName evidence="10">Endospore germination permease</fullName>
    </submittedName>
</protein>
<dbReference type="Proteomes" id="UP001527052">
    <property type="component" value="Unassembled WGS sequence"/>
</dbReference>
<comment type="caution">
    <text evidence="10">The sequence shown here is derived from an EMBL/GenBank/DDBJ whole genome shotgun (WGS) entry which is preliminary data.</text>
</comment>
<gene>
    <name evidence="10" type="ORF">M5W82_22890</name>
</gene>
<organism evidence="10 11">
    <name type="scientific">Lysinibacillus xylanilyticus</name>
    <dbReference type="NCBI Taxonomy" id="582475"/>
    <lineage>
        <taxon>Bacteria</taxon>
        <taxon>Bacillati</taxon>
        <taxon>Bacillota</taxon>
        <taxon>Bacilli</taxon>
        <taxon>Bacillales</taxon>
        <taxon>Bacillaceae</taxon>
        <taxon>Lysinibacillus</taxon>
    </lineage>
</organism>
<feature type="transmembrane region" description="Helical" evidence="9">
    <location>
        <begin position="144"/>
        <end position="162"/>
    </location>
</feature>
<feature type="transmembrane region" description="Helical" evidence="9">
    <location>
        <begin position="273"/>
        <end position="295"/>
    </location>
</feature>
<dbReference type="Pfam" id="PF03845">
    <property type="entry name" value="Spore_permease"/>
    <property type="match status" value="1"/>
</dbReference>
<feature type="transmembrane region" description="Helical" evidence="9">
    <location>
        <begin position="307"/>
        <end position="327"/>
    </location>
</feature>
<keyword evidence="11" id="KW-1185">Reference proteome</keyword>
<evidence type="ECO:0000256" key="4">
    <source>
        <dbReference type="ARBA" id="ARBA00022544"/>
    </source>
</evidence>
<name>A0ABT4EVS7_9BACI</name>
<evidence type="ECO:0000256" key="2">
    <source>
        <dbReference type="ARBA" id="ARBA00007998"/>
    </source>
</evidence>
<feature type="non-terminal residue" evidence="10">
    <location>
        <position position="626"/>
    </location>
</feature>
<feature type="transmembrane region" description="Helical" evidence="9">
    <location>
        <begin position="118"/>
        <end position="137"/>
    </location>
</feature>
<keyword evidence="6 9" id="KW-1133">Transmembrane helix</keyword>
<evidence type="ECO:0000256" key="9">
    <source>
        <dbReference type="SAM" id="Phobius"/>
    </source>
</evidence>
<dbReference type="InterPro" id="IPR004761">
    <property type="entry name" value="Spore_GerAB"/>
</dbReference>
<evidence type="ECO:0000256" key="8">
    <source>
        <dbReference type="SAM" id="MobiDB-lite"/>
    </source>
</evidence>
<feature type="compositionally biased region" description="Low complexity" evidence="8">
    <location>
        <begin position="599"/>
        <end position="626"/>
    </location>
</feature>
<feature type="transmembrane region" description="Helical" evidence="9">
    <location>
        <begin position="182"/>
        <end position="205"/>
    </location>
</feature>
<dbReference type="PANTHER" id="PTHR34975">
    <property type="entry name" value="SPORE GERMINATION PROTEIN A2"/>
    <property type="match status" value="1"/>
</dbReference>
<dbReference type="PANTHER" id="PTHR34975:SF2">
    <property type="entry name" value="SPORE GERMINATION PROTEIN A2"/>
    <property type="match status" value="1"/>
</dbReference>
<feature type="transmembrane region" description="Helical" evidence="9">
    <location>
        <begin position="217"/>
        <end position="240"/>
    </location>
</feature>
<feature type="transmembrane region" description="Helical" evidence="9">
    <location>
        <begin position="12"/>
        <end position="33"/>
    </location>
</feature>
<evidence type="ECO:0000256" key="6">
    <source>
        <dbReference type="ARBA" id="ARBA00022989"/>
    </source>
</evidence>
<evidence type="ECO:0000313" key="10">
    <source>
        <dbReference type="EMBL" id="MCY9549725.1"/>
    </source>
</evidence>
<dbReference type="NCBIfam" id="TIGR00912">
    <property type="entry name" value="2A0309"/>
    <property type="match status" value="1"/>
</dbReference>
<keyword evidence="7 9" id="KW-0472">Membrane</keyword>
<comment type="subcellular location">
    <subcellularLocation>
        <location evidence="1">Membrane</location>
        <topology evidence="1">Multi-pass membrane protein</topology>
    </subcellularLocation>
</comment>
<evidence type="ECO:0000256" key="3">
    <source>
        <dbReference type="ARBA" id="ARBA00022448"/>
    </source>
</evidence>
<accession>A0ABT4EVS7</accession>
<keyword evidence="5 9" id="KW-0812">Transmembrane</keyword>
<dbReference type="EMBL" id="JAMDLZ010000053">
    <property type="protein sequence ID" value="MCY9549725.1"/>
    <property type="molecule type" value="Genomic_DNA"/>
</dbReference>
<feature type="compositionally biased region" description="Low complexity" evidence="8">
    <location>
        <begin position="384"/>
        <end position="489"/>
    </location>
</feature>
<comment type="similarity">
    <text evidence="2">Belongs to the amino acid-polyamine-organocation (APC) superfamily. Spore germination protein (SGP) (TC 2.A.3.9) family.</text>
</comment>
<keyword evidence="3" id="KW-0813">Transport</keyword>
<evidence type="ECO:0000256" key="7">
    <source>
        <dbReference type="ARBA" id="ARBA00023136"/>
    </source>
</evidence>
<feature type="transmembrane region" description="Helical" evidence="9">
    <location>
        <begin position="39"/>
        <end position="60"/>
    </location>
</feature>
<evidence type="ECO:0000256" key="1">
    <source>
        <dbReference type="ARBA" id="ARBA00004141"/>
    </source>
</evidence>
<feature type="compositionally biased region" description="Polar residues" evidence="8">
    <location>
        <begin position="491"/>
        <end position="598"/>
    </location>
</feature>